<keyword evidence="10" id="KW-0539">Nucleus</keyword>
<dbReference type="InterPro" id="IPR049554">
    <property type="entry name" value="DNMT3_ADD_PHD"/>
</dbReference>
<dbReference type="Gene3D" id="3.30.40.10">
    <property type="entry name" value="Zinc/RING finger domain, C3HC4 (zinc finger)"/>
    <property type="match status" value="1"/>
</dbReference>
<dbReference type="InterPro" id="IPR025766">
    <property type="entry name" value="ADD"/>
</dbReference>
<evidence type="ECO:0000259" key="12">
    <source>
        <dbReference type="PROSITE" id="PS51533"/>
    </source>
</evidence>
<comment type="caution">
    <text evidence="13">The sequence shown here is derived from an EMBL/GenBank/DDBJ whole genome shotgun (WGS) entry which is preliminary data.</text>
</comment>
<evidence type="ECO:0000256" key="7">
    <source>
        <dbReference type="ARBA" id="ARBA00022723"/>
    </source>
</evidence>
<dbReference type="EMBL" id="BPLR01007789">
    <property type="protein sequence ID" value="GIY19748.1"/>
    <property type="molecule type" value="Genomic_DNA"/>
</dbReference>
<evidence type="ECO:0000256" key="1">
    <source>
        <dbReference type="ARBA" id="ARBA00004123"/>
    </source>
</evidence>
<dbReference type="GO" id="GO:0010468">
    <property type="term" value="P:regulation of gene expression"/>
    <property type="evidence" value="ECO:0007669"/>
    <property type="project" value="UniProtKB-ARBA"/>
</dbReference>
<comment type="subcellular location">
    <subcellularLocation>
        <location evidence="1">Nucleus</location>
    </subcellularLocation>
</comment>
<dbReference type="InterPro" id="IPR029063">
    <property type="entry name" value="SAM-dependent_MTases_sf"/>
</dbReference>
<dbReference type="Pfam" id="PF21255">
    <property type="entry name" value="DNMT3_ADD_GATA1-like"/>
    <property type="match status" value="1"/>
</dbReference>
<dbReference type="GO" id="GO:0003886">
    <property type="term" value="F:DNA (cytosine-5-)-methyltransferase activity"/>
    <property type="evidence" value="ECO:0007669"/>
    <property type="project" value="UniProtKB-EC"/>
</dbReference>
<feature type="domain" description="PHD-type" evidence="12">
    <location>
        <begin position="208"/>
        <end position="343"/>
    </location>
</feature>
<feature type="domain" description="PWWP" evidence="11">
    <location>
        <begin position="58"/>
        <end position="116"/>
    </location>
</feature>
<keyword evidence="3" id="KW-0678">Repressor</keyword>
<dbReference type="GO" id="GO:0008270">
    <property type="term" value="F:zinc ion binding"/>
    <property type="evidence" value="ECO:0007669"/>
    <property type="project" value="UniProtKB-KW"/>
</dbReference>
<evidence type="ECO:0000256" key="8">
    <source>
        <dbReference type="ARBA" id="ARBA00022771"/>
    </source>
</evidence>
<evidence type="ECO:0000256" key="9">
    <source>
        <dbReference type="ARBA" id="ARBA00022833"/>
    </source>
</evidence>
<dbReference type="InterPro" id="IPR000313">
    <property type="entry name" value="PWWP_dom"/>
</dbReference>
<dbReference type="Pfam" id="PF00855">
    <property type="entry name" value="PWWP"/>
    <property type="match status" value="1"/>
</dbReference>
<evidence type="ECO:0000313" key="14">
    <source>
        <dbReference type="Proteomes" id="UP001054945"/>
    </source>
</evidence>
<evidence type="ECO:0000256" key="3">
    <source>
        <dbReference type="ARBA" id="ARBA00022491"/>
    </source>
</evidence>
<dbReference type="Pfam" id="PF17980">
    <property type="entry name" value="ADD_DNMT3"/>
    <property type="match status" value="1"/>
</dbReference>
<evidence type="ECO:0000256" key="2">
    <source>
        <dbReference type="ARBA" id="ARBA00011975"/>
    </source>
</evidence>
<dbReference type="PROSITE" id="PS51533">
    <property type="entry name" value="ADD"/>
    <property type="match status" value="1"/>
</dbReference>
<dbReference type="PANTHER" id="PTHR23068">
    <property type="entry name" value="DNA CYTOSINE-5- -METHYLTRANSFERASE 3-RELATED"/>
    <property type="match status" value="1"/>
</dbReference>
<dbReference type="InterPro" id="IPR011011">
    <property type="entry name" value="Znf_FYVE_PHD"/>
</dbReference>
<name>A0AAV4RBS5_CAEEX</name>
<dbReference type="Pfam" id="PF00145">
    <property type="entry name" value="DNA_methylase"/>
    <property type="match status" value="1"/>
</dbReference>
<keyword evidence="6" id="KW-0949">S-adenosyl-L-methionine</keyword>
<dbReference type="InterPro" id="IPR050390">
    <property type="entry name" value="C5-Methyltransferase"/>
</dbReference>
<keyword evidence="8" id="KW-0863">Zinc-finger</keyword>
<dbReference type="PANTHER" id="PTHR23068:SF25">
    <property type="entry name" value="DNA (CYTOSINE-5)-METHYLTRANSFERASE DRM2"/>
    <property type="match status" value="1"/>
</dbReference>
<organism evidence="13 14">
    <name type="scientific">Caerostris extrusa</name>
    <name type="common">Bark spider</name>
    <name type="synonym">Caerostris bankana</name>
    <dbReference type="NCBI Taxonomy" id="172846"/>
    <lineage>
        <taxon>Eukaryota</taxon>
        <taxon>Metazoa</taxon>
        <taxon>Ecdysozoa</taxon>
        <taxon>Arthropoda</taxon>
        <taxon>Chelicerata</taxon>
        <taxon>Arachnida</taxon>
        <taxon>Araneae</taxon>
        <taxon>Araneomorphae</taxon>
        <taxon>Entelegynae</taxon>
        <taxon>Araneoidea</taxon>
        <taxon>Araneidae</taxon>
        <taxon>Caerostris</taxon>
    </lineage>
</organism>
<dbReference type="PROSITE" id="PS00094">
    <property type="entry name" value="C5_MTASE_1"/>
    <property type="match status" value="1"/>
</dbReference>
<dbReference type="GO" id="GO:0005634">
    <property type="term" value="C:nucleus"/>
    <property type="evidence" value="ECO:0007669"/>
    <property type="project" value="UniProtKB-SubCell"/>
</dbReference>
<dbReference type="SMART" id="SM00293">
    <property type="entry name" value="PWWP"/>
    <property type="match status" value="1"/>
</dbReference>
<dbReference type="SUPFAM" id="SSF57903">
    <property type="entry name" value="FYVE/PHD zinc finger"/>
    <property type="match status" value="1"/>
</dbReference>
<dbReference type="EC" id="2.1.1.37" evidence="2"/>
<dbReference type="Proteomes" id="UP001054945">
    <property type="component" value="Unassembled WGS sequence"/>
</dbReference>
<keyword evidence="7" id="KW-0479">Metal-binding</keyword>
<dbReference type="InterPro" id="IPR040552">
    <property type="entry name" value="DNMT3_ADD_GATA1-like"/>
</dbReference>
<reference evidence="13 14" key="1">
    <citation type="submission" date="2021-06" db="EMBL/GenBank/DDBJ databases">
        <title>Caerostris extrusa draft genome.</title>
        <authorList>
            <person name="Kono N."/>
            <person name="Arakawa K."/>
        </authorList>
    </citation>
    <scope>NUCLEOTIDE SEQUENCE [LARGE SCALE GENOMIC DNA]</scope>
</reference>
<dbReference type="PROSITE" id="PS50812">
    <property type="entry name" value="PWWP"/>
    <property type="match status" value="1"/>
</dbReference>
<proteinExistence type="predicted"/>
<evidence type="ECO:0000259" key="11">
    <source>
        <dbReference type="PROSITE" id="PS50812"/>
    </source>
</evidence>
<dbReference type="Gene3D" id="3.40.50.150">
    <property type="entry name" value="Vaccinia Virus protein VP39"/>
    <property type="match status" value="1"/>
</dbReference>
<dbReference type="SUPFAM" id="SSF53335">
    <property type="entry name" value="S-adenosyl-L-methionine-dependent methyltransferases"/>
    <property type="match status" value="1"/>
</dbReference>
<dbReference type="Gene3D" id="2.20.70.90">
    <property type="match status" value="1"/>
</dbReference>
<evidence type="ECO:0000256" key="6">
    <source>
        <dbReference type="ARBA" id="ARBA00022691"/>
    </source>
</evidence>
<evidence type="ECO:0000313" key="13">
    <source>
        <dbReference type="EMBL" id="GIY19748.1"/>
    </source>
</evidence>
<accession>A0AAV4RBS5</accession>
<evidence type="ECO:0000256" key="5">
    <source>
        <dbReference type="ARBA" id="ARBA00022679"/>
    </source>
</evidence>
<dbReference type="InterPro" id="IPR013083">
    <property type="entry name" value="Znf_RING/FYVE/PHD"/>
</dbReference>
<keyword evidence="4" id="KW-0489">Methyltransferase</keyword>
<protein>
    <recommendedName>
        <fullName evidence="2">DNA (cytosine-5-)-methyltransferase</fullName>
        <ecNumber evidence="2">2.1.1.37</ecNumber>
    </recommendedName>
</protein>
<sequence length="579" mass="66166">MANLASTLAFGTTDFSKKASATGILKFLAVEIYRVGTSFQITTMSDRMEVDQLDKFSVGNIVWAKLGSYKWWPAIIIQASDCDKPEAKFGNLWVFWFGDYKISELSKKRIIEFTSNFLQKYDETCEKKNFKKAVYEALETVATRWNYCSESSEALFVWAKNGFIANDRPLVSEYDIPILVLEHLERIKSLHRSETSNFNNAKKEAKDKEEANLLKIEDICIACRESNVEIIDHHPVFEGGLCFECKQRTEENMCAFACDGKSMCCIICFKPGSLILCDKDICFRSYCYDCITLLLSPADKEEILKTDPWNCFFCASNKTNYGLLRIRKDWKKSMMRIFNLSENEEECPLLDFANKRPLRVLSLFDGIGTGKQVLNNLGIEVEVYFASEIDEDAMNIAKMNHGNSITYVGDITLLTEEKIKSISPIDLIIGGSPCNDLSLVNPNRKGIYDFNGTGFLVIHFFKAWKTRNPVLIDAKYVSPQIRADIFEYTRIAYVPPIFLSSNGDESCDMGYEQENLLSHFVLKNLNRKAMVEKIRTVTTQKNSLIQDNSNLLPVEMNGQKGHIMGYRARNDIWFTYALH</sequence>
<dbReference type="GO" id="GO:0032259">
    <property type="term" value="P:methylation"/>
    <property type="evidence" value="ECO:0007669"/>
    <property type="project" value="UniProtKB-KW"/>
</dbReference>
<dbReference type="Gene3D" id="2.30.30.140">
    <property type="match status" value="1"/>
</dbReference>
<dbReference type="SUPFAM" id="SSF63748">
    <property type="entry name" value="Tudor/PWWP/MBT"/>
    <property type="match status" value="1"/>
</dbReference>
<evidence type="ECO:0000256" key="10">
    <source>
        <dbReference type="ARBA" id="ARBA00023242"/>
    </source>
</evidence>
<dbReference type="InterPro" id="IPR018117">
    <property type="entry name" value="C5_DNA_meth_AS"/>
</dbReference>
<evidence type="ECO:0000256" key="4">
    <source>
        <dbReference type="ARBA" id="ARBA00022603"/>
    </source>
</evidence>
<keyword evidence="5" id="KW-0808">Transferase</keyword>
<gene>
    <name evidence="13" type="ORF">CEXT_622501</name>
</gene>
<dbReference type="AlphaFoldDB" id="A0AAV4RBS5"/>
<dbReference type="CDD" id="cd11725">
    <property type="entry name" value="ADDz_Dnmt3"/>
    <property type="match status" value="1"/>
</dbReference>
<dbReference type="InterPro" id="IPR001525">
    <property type="entry name" value="C5_MeTfrase"/>
</dbReference>
<dbReference type="CDD" id="cd05835">
    <property type="entry name" value="PWWP_DNMT3"/>
    <property type="match status" value="1"/>
</dbReference>
<keyword evidence="9" id="KW-0862">Zinc</keyword>
<keyword evidence="14" id="KW-1185">Reference proteome</keyword>